<accession>U1N0R5</accession>
<name>U1N0R5_9EURY</name>
<dbReference type="Proteomes" id="UP000030649">
    <property type="component" value="Unassembled WGS sequence"/>
</dbReference>
<gene>
    <name evidence="1" type="ORF">J07HQW1_00073</name>
</gene>
<evidence type="ECO:0000313" key="2">
    <source>
        <dbReference type="Proteomes" id="UP000030649"/>
    </source>
</evidence>
<sequence length="300" mass="32448">MELIREISHSYGRGAGARLRSDTLTATTNPGVITIKKARAEIEDRVEDDVETIDHYGNVIGSNDLAECNIGAVLGSRHFGDATVELWAALAGQETTRTGRGTDLSYDSEVADLFLKHMREGETMQTILRFRRDQEGALVFCHTSAIRDDLPVVADGAVVSAHSQAGVEVRNAMLPFLQRGETFTVSDLEDEIEASRRTIQRKLAEFAQLGYLTREDPGAGLANEFTATADPGVGEVSIPEVDGPSGPPTNPHIYIIIRGLSGSVAKTTHHASVKQTVRLNSQLRTEINSIHPLVQPGNPG</sequence>
<dbReference type="SUPFAM" id="SSF46785">
    <property type="entry name" value="Winged helix' DNA-binding domain"/>
    <property type="match status" value="1"/>
</dbReference>
<dbReference type="AlphaFoldDB" id="U1N0R5"/>
<proteinExistence type="predicted"/>
<protein>
    <submittedName>
        <fullName evidence="1">Uncharacterized protein</fullName>
    </submittedName>
</protein>
<dbReference type="InterPro" id="IPR036390">
    <property type="entry name" value="WH_DNA-bd_sf"/>
</dbReference>
<evidence type="ECO:0000313" key="1">
    <source>
        <dbReference type="EMBL" id="ERG90060.1"/>
    </source>
</evidence>
<reference evidence="1 2" key="1">
    <citation type="journal article" date="2013" name="PLoS ONE">
        <title>Assembly-driven community genomics of a hypersaline microbial ecosystem.</title>
        <authorList>
            <person name="Podell S."/>
            <person name="Ugalde J.A."/>
            <person name="Narasingarao P."/>
            <person name="Banfield J.F."/>
            <person name="Heidelberg K.B."/>
            <person name="Allen E.E."/>
        </authorList>
    </citation>
    <scope>NUCLEOTIDE SEQUENCE [LARGE SCALE GENOMIC DNA]</scope>
    <source>
        <strain evidence="2">J07HQW1</strain>
    </source>
</reference>
<organism evidence="1 2">
    <name type="scientific">Haloquadratum walsbyi J07HQW1</name>
    <dbReference type="NCBI Taxonomy" id="1238424"/>
    <lineage>
        <taxon>Archaea</taxon>
        <taxon>Methanobacteriati</taxon>
        <taxon>Methanobacteriota</taxon>
        <taxon>Stenosarchaea group</taxon>
        <taxon>Halobacteria</taxon>
        <taxon>Halobacteriales</taxon>
        <taxon>Haloferacaceae</taxon>
        <taxon>Haloquadratum</taxon>
    </lineage>
</organism>
<dbReference type="HOGENOM" id="CLU_926242_0_0_2"/>
<dbReference type="EMBL" id="KE356560">
    <property type="protein sequence ID" value="ERG90060.1"/>
    <property type="molecule type" value="Genomic_DNA"/>
</dbReference>
<dbReference type="STRING" id="1238424.J07HQW1_00073"/>